<dbReference type="EMBL" id="JAVYJV010000041">
    <property type="protein sequence ID" value="KAK4337278.1"/>
    <property type="molecule type" value="Genomic_DNA"/>
</dbReference>
<evidence type="ECO:0000259" key="3">
    <source>
        <dbReference type="PROSITE" id="PS50893"/>
    </source>
</evidence>
<keyword evidence="2" id="KW-0812">Transmembrane</keyword>
<accession>A0AAE1QRA5</accession>
<dbReference type="Proteomes" id="UP001291623">
    <property type="component" value="Unassembled WGS sequence"/>
</dbReference>
<dbReference type="PANTHER" id="PTHR43038:SF3">
    <property type="entry name" value="ABC TRANSPORTER G FAMILY MEMBER 20 ISOFORM X1"/>
    <property type="match status" value="1"/>
</dbReference>
<organism evidence="4 5">
    <name type="scientific">Anisodus tanguticus</name>
    <dbReference type="NCBI Taxonomy" id="243964"/>
    <lineage>
        <taxon>Eukaryota</taxon>
        <taxon>Viridiplantae</taxon>
        <taxon>Streptophyta</taxon>
        <taxon>Embryophyta</taxon>
        <taxon>Tracheophyta</taxon>
        <taxon>Spermatophyta</taxon>
        <taxon>Magnoliopsida</taxon>
        <taxon>eudicotyledons</taxon>
        <taxon>Gunneridae</taxon>
        <taxon>Pentapetalae</taxon>
        <taxon>asterids</taxon>
        <taxon>lamiids</taxon>
        <taxon>Solanales</taxon>
        <taxon>Solanaceae</taxon>
        <taxon>Solanoideae</taxon>
        <taxon>Hyoscyameae</taxon>
        <taxon>Anisodus</taxon>
    </lineage>
</organism>
<dbReference type="GO" id="GO:0016887">
    <property type="term" value="F:ATP hydrolysis activity"/>
    <property type="evidence" value="ECO:0007669"/>
    <property type="project" value="InterPro"/>
</dbReference>
<dbReference type="InterPro" id="IPR027417">
    <property type="entry name" value="P-loop_NTPase"/>
</dbReference>
<reference evidence="4" key="1">
    <citation type="submission" date="2023-12" db="EMBL/GenBank/DDBJ databases">
        <title>Genome assembly of Anisodus tanguticus.</title>
        <authorList>
            <person name="Wang Y.-J."/>
        </authorList>
    </citation>
    <scope>NUCLEOTIDE SEQUENCE</scope>
    <source>
        <strain evidence="4">KB-2021</strain>
        <tissue evidence="4">Leaf</tissue>
    </source>
</reference>
<feature type="compositionally biased region" description="Polar residues" evidence="1">
    <location>
        <begin position="225"/>
        <end position="236"/>
    </location>
</feature>
<evidence type="ECO:0000256" key="1">
    <source>
        <dbReference type="SAM" id="MobiDB-lite"/>
    </source>
</evidence>
<dbReference type="Gene3D" id="3.40.50.300">
    <property type="entry name" value="P-loop containing nucleotide triphosphate hydrolases"/>
    <property type="match status" value="1"/>
</dbReference>
<name>A0AAE1QRA5_9SOLA</name>
<sequence length="391" mass="44643">MKPEYGTVKLFGYSPGTLYSGVPGPGIGYMPQELALQSDLTIGEMLAFYGRLCLLDEATIAKQTEYLVNLLELPSKDRFIANLSGGQKRRVSLAVTIIHKPRLVILDEPTVGVDPLLCQKIWELLIDLAVKEKMTIVITTHYIEETKRANLVGFMRKGQILAEGNPEKLMQYYDANGLETVFYKLCLNQKQRKTTVQAMPPTRRRSIIRTESTKSFKPSFKRNSDLNLNRQEVSTGNKKKFERQGSFTSSFGEYQQQLQKFKDHDNTSKYSTPVGSPQLERENSDPNNNKKLLQKKNEFEQEKQLEMKLLESQKYKKKPLENISSLPTHLEKFEASYNMNPIMFVRNFSVGLSPGQMIMANILGRIFFFMGSVTMMLASSVNLFQIPIYGR</sequence>
<dbReference type="InterPro" id="IPR003439">
    <property type="entry name" value="ABC_transporter-like_ATP-bd"/>
</dbReference>
<keyword evidence="2" id="KW-1133">Transmembrane helix</keyword>
<comment type="caution">
    <text evidence="4">The sequence shown here is derived from an EMBL/GenBank/DDBJ whole genome shotgun (WGS) entry which is preliminary data.</text>
</comment>
<evidence type="ECO:0000256" key="2">
    <source>
        <dbReference type="SAM" id="Phobius"/>
    </source>
</evidence>
<keyword evidence="2" id="KW-0472">Membrane</keyword>
<feature type="transmembrane region" description="Helical" evidence="2">
    <location>
        <begin position="362"/>
        <end position="384"/>
    </location>
</feature>
<dbReference type="InterPro" id="IPR017871">
    <property type="entry name" value="ABC_transporter-like_CS"/>
</dbReference>
<evidence type="ECO:0000313" key="5">
    <source>
        <dbReference type="Proteomes" id="UP001291623"/>
    </source>
</evidence>
<dbReference type="GO" id="GO:0005524">
    <property type="term" value="F:ATP binding"/>
    <property type="evidence" value="ECO:0007669"/>
    <property type="project" value="InterPro"/>
</dbReference>
<gene>
    <name evidence="4" type="ORF">RND71_043276</name>
</gene>
<protein>
    <recommendedName>
        <fullName evidence="3">ABC transporter domain-containing protein</fullName>
    </recommendedName>
</protein>
<dbReference type="PROSITE" id="PS00211">
    <property type="entry name" value="ABC_TRANSPORTER_1"/>
    <property type="match status" value="1"/>
</dbReference>
<dbReference type="SUPFAM" id="SSF52540">
    <property type="entry name" value="P-loop containing nucleoside triphosphate hydrolases"/>
    <property type="match status" value="1"/>
</dbReference>
<proteinExistence type="predicted"/>
<dbReference type="PANTHER" id="PTHR43038">
    <property type="entry name" value="ATP-BINDING CASSETTE, SUB-FAMILY H, MEMBER 1"/>
    <property type="match status" value="1"/>
</dbReference>
<feature type="domain" description="ABC transporter" evidence="3">
    <location>
        <begin position="1"/>
        <end position="182"/>
    </location>
</feature>
<keyword evidence="5" id="KW-1185">Reference proteome</keyword>
<dbReference type="Pfam" id="PF00005">
    <property type="entry name" value="ABC_tran"/>
    <property type="match status" value="1"/>
</dbReference>
<feature type="region of interest" description="Disordered" evidence="1">
    <location>
        <begin position="193"/>
        <end position="243"/>
    </location>
</feature>
<feature type="region of interest" description="Disordered" evidence="1">
    <location>
        <begin position="261"/>
        <end position="290"/>
    </location>
</feature>
<dbReference type="PROSITE" id="PS50893">
    <property type="entry name" value="ABC_TRANSPORTER_2"/>
    <property type="match status" value="1"/>
</dbReference>
<dbReference type="AlphaFoldDB" id="A0AAE1QRA5"/>
<evidence type="ECO:0000313" key="4">
    <source>
        <dbReference type="EMBL" id="KAK4337278.1"/>
    </source>
</evidence>